<dbReference type="Pfam" id="PF01814">
    <property type="entry name" value="Hemerythrin"/>
    <property type="match status" value="1"/>
</dbReference>
<dbReference type="EMBL" id="FMSV02000072">
    <property type="protein sequence ID" value="SEH04633.1"/>
    <property type="molecule type" value="Genomic_DNA"/>
</dbReference>
<evidence type="ECO:0000259" key="1">
    <source>
        <dbReference type="Pfam" id="PF01814"/>
    </source>
</evidence>
<evidence type="ECO:0000313" key="2">
    <source>
        <dbReference type="EMBL" id="SEH04633.1"/>
    </source>
</evidence>
<dbReference type="SUPFAM" id="SSF55785">
    <property type="entry name" value="PYP-like sensor domain (PAS domain)"/>
    <property type="match status" value="1"/>
</dbReference>
<dbReference type="Gene3D" id="3.30.450.20">
    <property type="entry name" value="PAS domain"/>
    <property type="match status" value="1"/>
</dbReference>
<dbReference type="PANTHER" id="PTHR39966:SF3">
    <property type="entry name" value="DUF438 DOMAIN-CONTAINING PROTEIN"/>
    <property type="match status" value="1"/>
</dbReference>
<dbReference type="GO" id="GO:0005886">
    <property type="term" value="C:plasma membrane"/>
    <property type="evidence" value="ECO:0007669"/>
    <property type="project" value="TreeGrafter"/>
</dbReference>
<dbReference type="InterPro" id="IPR035965">
    <property type="entry name" value="PAS-like_dom_sf"/>
</dbReference>
<feature type="domain" description="Hemerythrin-like" evidence="1">
    <location>
        <begin position="117"/>
        <end position="207"/>
    </location>
</feature>
<organism evidence="2 3">
    <name type="scientific">Candidatus Venteria ishoeyi</name>
    <dbReference type="NCBI Taxonomy" id="1899563"/>
    <lineage>
        <taxon>Bacteria</taxon>
        <taxon>Pseudomonadati</taxon>
        <taxon>Pseudomonadota</taxon>
        <taxon>Gammaproteobacteria</taxon>
        <taxon>Thiotrichales</taxon>
        <taxon>Thiotrichaceae</taxon>
        <taxon>Venteria</taxon>
    </lineage>
</organism>
<sequence>MSEFLIESHRDALQEIIRLLCHGESATDLIAKFSNDCDSVSQDDLALVFKQLDAEGIDFRESKPVIDFFHHVVEEKIAADQLKQFPAGHPLRVYMEENILLRSWIKQIWQFNPLEDLDNFKLYFNKICKVELHYQRKENQLFPCLEKHGWDSPSKNMWAFHDDNRALIKTVRQALDAGNAQSAEQSAANLFNELERMMQVEEQRLLPGALELLDEEDWLDMRTGDEEIGWMLEQTPPPFPVLVEEEAAPAPEPEVVKPTVNHDAQENSGDYVHPSQVKPKKKLPFDTAGMFHFDEGYMTPEQVNLIFTTLPLDITYVDENDKVLFYNRGQERLFPRSAGIIGRAVHLCHPPKSVDTVLRIVEEFKKGTRDVADFRINVKGRFVMIRYFAVRDKQRNYRGVVEMSQDITDIQTLEGEQRLLDWN</sequence>
<dbReference type="Proteomes" id="UP000236724">
    <property type="component" value="Unassembled WGS sequence"/>
</dbReference>
<dbReference type="PANTHER" id="PTHR39966">
    <property type="entry name" value="BLL2471 PROTEIN-RELATED"/>
    <property type="match status" value="1"/>
</dbReference>
<gene>
    <name evidence="2" type="ORF">MBHS_00482</name>
</gene>
<proteinExistence type="predicted"/>
<keyword evidence="3" id="KW-1185">Reference proteome</keyword>
<reference evidence="2 3" key="1">
    <citation type="submission" date="2016-10" db="EMBL/GenBank/DDBJ databases">
        <authorList>
            <person name="de Groot N.N."/>
        </authorList>
    </citation>
    <scope>NUCLEOTIDE SEQUENCE [LARGE SCALE GENOMIC DNA]</scope>
    <source>
        <strain evidence="2">MBHS1</strain>
    </source>
</reference>
<dbReference type="RefSeq" id="WP_286018972.1">
    <property type="nucleotide sequence ID" value="NZ_FMSV02000072.1"/>
</dbReference>
<accession>A0A1H6F500</accession>
<protein>
    <recommendedName>
        <fullName evidence="1">Hemerythrin-like domain-containing protein</fullName>
    </recommendedName>
</protein>
<dbReference type="Gene3D" id="1.20.120.520">
    <property type="entry name" value="nmb1532 protein domain like"/>
    <property type="match status" value="1"/>
</dbReference>
<name>A0A1H6F500_9GAMM</name>
<dbReference type="Pfam" id="PF13596">
    <property type="entry name" value="PAS_10"/>
    <property type="match status" value="1"/>
</dbReference>
<dbReference type="InterPro" id="IPR012312">
    <property type="entry name" value="Hemerythrin-like"/>
</dbReference>
<evidence type="ECO:0000313" key="3">
    <source>
        <dbReference type="Proteomes" id="UP000236724"/>
    </source>
</evidence>
<dbReference type="AlphaFoldDB" id="A0A1H6F500"/>